<proteinExistence type="predicted"/>
<reference evidence="1" key="1">
    <citation type="submission" date="2025-08" db="UniProtKB">
        <authorList>
            <consortium name="Ensembl"/>
        </authorList>
    </citation>
    <scope>IDENTIFICATION</scope>
</reference>
<evidence type="ECO:0000313" key="2">
    <source>
        <dbReference type="Proteomes" id="UP000694620"/>
    </source>
</evidence>
<organism evidence="1 2">
    <name type="scientific">Erpetoichthys calabaricus</name>
    <name type="common">Rope fish</name>
    <name type="synonym">Calamoichthys calabaricus</name>
    <dbReference type="NCBI Taxonomy" id="27687"/>
    <lineage>
        <taxon>Eukaryota</taxon>
        <taxon>Metazoa</taxon>
        <taxon>Chordata</taxon>
        <taxon>Craniata</taxon>
        <taxon>Vertebrata</taxon>
        <taxon>Euteleostomi</taxon>
        <taxon>Actinopterygii</taxon>
        <taxon>Polypteriformes</taxon>
        <taxon>Polypteridae</taxon>
        <taxon>Erpetoichthys</taxon>
    </lineage>
</organism>
<dbReference type="GeneTree" id="ENSGT00940000165756"/>
<dbReference type="Ensembl" id="ENSECRT00000027027.1">
    <property type="protein sequence ID" value="ENSECRP00000026474.1"/>
    <property type="gene ID" value="ENSECRG00000017892.1"/>
</dbReference>
<sequence length="195" mass="22335">MAHLGRSDEFKPGTQWWLAHTERSGLFFVTNSTAQDKRVATLLSVMSTYRLLRNRVQLLKPKDKTFEQIVEILKGHFESKLLVIAERFHSKPCSQKASETETPYAVEPKPRAVNCDEAHQHRRSSETNLTFARAFEVSLSMEMADRDTQQLRYQDGSQSRVHKVGVQFRSSNGEESVSFLHIRICPDCQSKGSFC</sequence>
<accession>A0A8C4T5G1</accession>
<protein>
    <submittedName>
        <fullName evidence="1">Uncharacterized protein</fullName>
    </submittedName>
</protein>
<dbReference type="Proteomes" id="UP000694620">
    <property type="component" value="Unassembled WGS sequence"/>
</dbReference>
<dbReference type="AlphaFoldDB" id="A0A8C4T5G1"/>
<name>A0A8C4T5G1_ERPCA</name>
<evidence type="ECO:0000313" key="1">
    <source>
        <dbReference type="Ensembl" id="ENSECRP00000026474.1"/>
    </source>
</evidence>
<keyword evidence="2" id="KW-1185">Reference proteome</keyword>
<reference evidence="1" key="2">
    <citation type="submission" date="2025-09" db="UniProtKB">
        <authorList>
            <consortium name="Ensembl"/>
        </authorList>
    </citation>
    <scope>IDENTIFICATION</scope>
</reference>